<proteinExistence type="predicted"/>
<protein>
    <recommendedName>
        <fullName evidence="4">LisH domain-containing protein</fullName>
    </recommendedName>
</protein>
<accession>A0ABR2KNP2</accession>
<feature type="region of interest" description="Disordered" evidence="1">
    <location>
        <begin position="154"/>
        <end position="198"/>
    </location>
</feature>
<organism evidence="2 3">
    <name type="scientific">Tritrichomonas musculus</name>
    <dbReference type="NCBI Taxonomy" id="1915356"/>
    <lineage>
        <taxon>Eukaryota</taxon>
        <taxon>Metamonada</taxon>
        <taxon>Parabasalia</taxon>
        <taxon>Tritrichomonadida</taxon>
        <taxon>Tritrichomonadidae</taxon>
        <taxon>Tritrichomonas</taxon>
    </lineage>
</organism>
<dbReference type="EMBL" id="JAPFFF010000004">
    <property type="protein sequence ID" value="KAK8892441.1"/>
    <property type="molecule type" value="Genomic_DNA"/>
</dbReference>
<gene>
    <name evidence="2" type="ORF">M9Y10_029669</name>
</gene>
<sequence>MSKQEKKQLDFEVVRTLTQNGILNYLQSGMIADIADAVQQSEFESMKPYKAFRTDIDSKLAEEIVFEYLTRHNMTNTIQCIVSESSRELTPKLNPSGNVENKLNVSGKDNYLHQILIDYNQNVENIFNQYHTNLINKINERLSKAGVETTVEAGIESGVEASTETPSSSKRRSKGHHRRHHHSAKEESNQIDDDGDFD</sequence>
<comment type="caution">
    <text evidence="2">The sequence shown here is derived from an EMBL/GenBank/DDBJ whole genome shotgun (WGS) entry which is preliminary data.</text>
</comment>
<evidence type="ECO:0000256" key="1">
    <source>
        <dbReference type="SAM" id="MobiDB-lite"/>
    </source>
</evidence>
<reference evidence="2 3" key="1">
    <citation type="submission" date="2024-04" db="EMBL/GenBank/DDBJ databases">
        <title>Tritrichomonas musculus Genome.</title>
        <authorList>
            <person name="Alves-Ferreira E."/>
            <person name="Grigg M."/>
            <person name="Lorenzi H."/>
            <person name="Galac M."/>
        </authorList>
    </citation>
    <scope>NUCLEOTIDE SEQUENCE [LARGE SCALE GENOMIC DNA]</scope>
    <source>
        <strain evidence="2 3">EAF2021</strain>
    </source>
</reference>
<keyword evidence="3" id="KW-1185">Reference proteome</keyword>
<dbReference type="Proteomes" id="UP001470230">
    <property type="component" value="Unassembled WGS sequence"/>
</dbReference>
<feature type="compositionally biased region" description="Basic residues" evidence="1">
    <location>
        <begin position="169"/>
        <end position="183"/>
    </location>
</feature>
<feature type="compositionally biased region" description="Acidic residues" evidence="1">
    <location>
        <begin position="189"/>
        <end position="198"/>
    </location>
</feature>
<evidence type="ECO:0008006" key="4">
    <source>
        <dbReference type="Google" id="ProtNLM"/>
    </source>
</evidence>
<evidence type="ECO:0000313" key="3">
    <source>
        <dbReference type="Proteomes" id="UP001470230"/>
    </source>
</evidence>
<evidence type="ECO:0000313" key="2">
    <source>
        <dbReference type="EMBL" id="KAK8892441.1"/>
    </source>
</evidence>
<name>A0ABR2KNP2_9EUKA</name>